<feature type="domain" description="DUF4964" evidence="1">
    <location>
        <begin position="68"/>
        <end position="123"/>
    </location>
</feature>
<sequence length="743" mass="83116">MAASRAGSPSGRTQQAVLNEFPATTPQGPDGAILEKRHRPRRFVIKNTHPFLLLTASLLLNLLPLQAQRPPATPLITHDPYFSVWSTTDNLTDADTTHWTGAPQPITGIVRIDGKPFRFLGHNPDTVPAAQQTAHAITPTHTTYEFRQNGITLRLAFFTPAILSDLDLLSRPVTYLTWTAESNDSTPHQVSLLLDVDPVIAVNDRSQQINSFRNQTSTLNVLSTGSQDQKILNRSGDDLRIDWGYFHLAVPKDTSYATYLAPHPATIFASTGQLPTTDTMDMPERADHSASALAATIDFGSVTTQPVTRHILLSYTDNYAIQYLQRNLRSYWQRNNQPVDQMLDQAEQQYATLEARGEALDKELTADLTKVGGEHYAYIAILSYRQAIAAHKLVADANGDPMLFAKENFSNGCIATVDVLYPSAPFFLFFNPKLLEAQLLPVLEYSSLARWKFPFSPHDLGQYPLANGQVYGGGEKTEEDQMPVEETGNMIILVDAVARAEGTPQLAQRYWPLLTKWAEYLNLHGLDPETQLTTDDFAGHVAHNANLSIKAIDALAAYADLAHLLKQETVAKQYQTTAKEMAAKWITMAKEGDHYKIAFNSPNTWSQKYNLVWDKILDYNLFPNSVRDSEVAFYLTKLNLYGLPLDSRADYTKLDWSIWTATLTSNPDQFNAIVDPIYRWTNETPTRVPLTDWYDTKTGKQVGFQARSVVGGVFIKALSDKQLTAKWRAKSTTTETTQLPVYR</sequence>
<dbReference type="PANTHER" id="PTHR31987">
    <property type="entry name" value="GLUTAMINASE A-RELATED"/>
    <property type="match status" value="1"/>
</dbReference>
<dbReference type="InterPro" id="IPR052743">
    <property type="entry name" value="Glutaminase_GtaA"/>
</dbReference>
<accession>A0AAU7ZDV3</accession>
<proteinExistence type="predicted"/>
<protein>
    <submittedName>
        <fullName evidence="4">DUF4965 domain-containing protein</fullName>
    </submittedName>
</protein>
<dbReference type="InterPro" id="IPR033433">
    <property type="entry name" value="GtaA_N"/>
</dbReference>
<dbReference type="EMBL" id="CP132932">
    <property type="protein sequence ID" value="XCB26991.1"/>
    <property type="molecule type" value="Genomic_DNA"/>
</dbReference>
<dbReference type="InterPro" id="IPR008928">
    <property type="entry name" value="6-hairpin_glycosidase_sf"/>
</dbReference>
<name>A0AAU7ZDV3_9BACT</name>
<evidence type="ECO:0000313" key="4">
    <source>
        <dbReference type="EMBL" id="XCB26991.1"/>
    </source>
</evidence>
<reference evidence="4" key="2">
    <citation type="journal article" date="2024" name="Environ. Microbiol.">
        <title>Genome analysis and description of Tunturibacter gen. nov. expands the diversity of Terriglobia in tundra soils.</title>
        <authorList>
            <person name="Messyasz A."/>
            <person name="Mannisto M.K."/>
            <person name="Kerkhof L.J."/>
            <person name="Haggblom M.M."/>
        </authorList>
    </citation>
    <scope>NUCLEOTIDE SEQUENCE</scope>
    <source>
        <strain evidence="4">M8UP23</strain>
    </source>
</reference>
<gene>
    <name evidence="4" type="ORF">RBB75_01390</name>
</gene>
<evidence type="ECO:0000259" key="1">
    <source>
        <dbReference type="Pfam" id="PF16334"/>
    </source>
</evidence>
<dbReference type="Pfam" id="PF16335">
    <property type="entry name" value="GtaA_6_Hairpin"/>
    <property type="match status" value="1"/>
</dbReference>
<dbReference type="PANTHER" id="PTHR31987:SF1">
    <property type="entry name" value="GLUTAMINASE A"/>
    <property type="match status" value="1"/>
</dbReference>
<dbReference type="AlphaFoldDB" id="A0AAU7ZDV3"/>
<dbReference type="Gene3D" id="1.50.10.10">
    <property type="match status" value="1"/>
</dbReference>
<dbReference type="Pfam" id="PF17168">
    <property type="entry name" value="DUF5127"/>
    <property type="match status" value="1"/>
</dbReference>
<feature type="domain" description="Glutaminase A central" evidence="2">
    <location>
        <begin position="373"/>
        <end position="716"/>
    </location>
</feature>
<dbReference type="InterPro" id="IPR012341">
    <property type="entry name" value="6hp_glycosidase-like_sf"/>
</dbReference>
<dbReference type="InterPro" id="IPR032515">
    <property type="entry name" value="DUF4964"/>
</dbReference>
<evidence type="ECO:0000259" key="2">
    <source>
        <dbReference type="Pfam" id="PF16335"/>
    </source>
</evidence>
<feature type="domain" description="Glutaminase A N-terminal" evidence="3">
    <location>
        <begin position="140"/>
        <end position="367"/>
    </location>
</feature>
<reference evidence="4" key="1">
    <citation type="submission" date="2023-08" db="EMBL/GenBank/DDBJ databases">
        <authorList>
            <person name="Messyasz A."/>
            <person name="Mannisto M.K."/>
            <person name="Kerkhof L.J."/>
            <person name="Haggblom M."/>
        </authorList>
    </citation>
    <scope>NUCLEOTIDE SEQUENCE</scope>
    <source>
        <strain evidence="4">M8UP23</strain>
    </source>
</reference>
<dbReference type="GO" id="GO:0005975">
    <property type="term" value="P:carbohydrate metabolic process"/>
    <property type="evidence" value="ECO:0007669"/>
    <property type="project" value="InterPro"/>
</dbReference>
<evidence type="ECO:0000259" key="3">
    <source>
        <dbReference type="Pfam" id="PF17168"/>
    </source>
</evidence>
<organism evidence="4">
    <name type="scientific">Tunturiibacter empetritectus</name>
    <dbReference type="NCBI Taxonomy" id="3069691"/>
    <lineage>
        <taxon>Bacteria</taxon>
        <taxon>Pseudomonadati</taxon>
        <taxon>Acidobacteriota</taxon>
        <taxon>Terriglobia</taxon>
        <taxon>Terriglobales</taxon>
        <taxon>Acidobacteriaceae</taxon>
        <taxon>Tunturiibacter</taxon>
    </lineage>
</organism>
<dbReference type="SUPFAM" id="SSF48208">
    <property type="entry name" value="Six-hairpin glycosidases"/>
    <property type="match status" value="1"/>
</dbReference>
<dbReference type="InterPro" id="IPR032514">
    <property type="entry name" value="GtaA_central"/>
</dbReference>
<dbReference type="KEGG" id="temp:RBB75_01390"/>
<dbReference type="Pfam" id="PF16334">
    <property type="entry name" value="DUF4964"/>
    <property type="match status" value="1"/>
</dbReference>